<evidence type="ECO:0000313" key="2">
    <source>
        <dbReference type="EnsemblMetazoa" id="Aqu2.1.41502_001"/>
    </source>
</evidence>
<protein>
    <submittedName>
        <fullName evidence="2">Uncharacterized protein</fullName>
    </submittedName>
</protein>
<evidence type="ECO:0000256" key="1">
    <source>
        <dbReference type="SAM" id="MobiDB-lite"/>
    </source>
</evidence>
<reference evidence="2" key="1">
    <citation type="submission" date="2017-05" db="UniProtKB">
        <authorList>
            <consortium name="EnsemblMetazoa"/>
        </authorList>
    </citation>
    <scope>IDENTIFICATION</scope>
</reference>
<dbReference type="EnsemblMetazoa" id="Aqu2.1.41502_001">
    <property type="protein sequence ID" value="Aqu2.1.41502_001"/>
    <property type="gene ID" value="Aqu2.1.41502"/>
</dbReference>
<dbReference type="AlphaFoldDB" id="A0A1X7VN52"/>
<proteinExistence type="predicted"/>
<sequence length="21" mass="2213">MMNDSTAISSPSISMNNQSPT</sequence>
<organism evidence="2">
    <name type="scientific">Amphimedon queenslandica</name>
    <name type="common">Sponge</name>
    <dbReference type="NCBI Taxonomy" id="400682"/>
    <lineage>
        <taxon>Eukaryota</taxon>
        <taxon>Metazoa</taxon>
        <taxon>Porifera</taxon>
        <taxon>Demospongiae</taxon>
        <taxon>Heteroscleromorpha</taxon>
        <taxon>Haplosclerida</taxon>
        <taxon>Niphatidae</taxon>
        <taxon>Amphimedon</taxon>
    </lineage>
</organism>
<accession>A0A1X7VN52</accession>
<dbReference type="InParanoid" id="A0A1X7VN52"/>
<name>A0A1X7VN52_AMPQE</name>
<feature type="region of interest" description="Disordered" evidence="1">
    <location>
        <begin position="1"/>
        <end position="21"/>
    </location>
</feature>